<keyword evidence="4" id="KW-1185">Reference proteome</keyword>
<gene>
    <name evidence="3" type="ORF">FJT64_005505</name>
    <name evidence="2" type="ORF">FJT64_008288</name>
</gene>
<dbReference type="EMBL" id="VIIS01001515">
    <property type="protein sequence ID" value="KAF0297018.1"/>
    <property type="molecule type" value="Genomic_DNA"/>
</dbReference>
<organism evidence="3 4">
    <name type="scientific">Amphibalanus amphitrite</name>
    <name type="common">Striped barnacle</name>
    <name type="synonym">Balanus amphitrite</name>
    <dbReference type="NCBI Taxonomy" id="1232801"/>
    <lineage>
        <taxon>Eukaryota</taxon>
        <taxon>Metazoa</taxon>
        <taxon>Ecdysozoa</taxon>
        <taxon>Arthropoda</taxon>
        <taxon>Crustacea</taxon>
        <taxon>Multicrustacea</taxon>
        <taxon>Cirripedia</taxon>
        <taxon>Thoracica</taxon>
        <taxon>Thoracicalcarea</taxon>
        <taxon>Balanomorpha</taxon>
        <taxon>Balanoidea</taxon>
        <taxon>Balanidae</taxon>
        <taxon>Amphibalaninae</taxon>
        <taxon>Amphibalanus</taxon>
    </lineage>
</organism>
<dbReference type="SUPFAM" id="SSF56436">
    <property type="entry name" value="C-type lectin-like"/>
    <property type="match status" value="1"/>
</dbReference>
<comment type="caution">
    <text evidence="3">The sequence shown here is derived from an EMBL/GenBank/DDBJ whole genome shotgun (WGS) entry which is preliminary data.</text>
</comment>
<protein>
    <recommendedName>
        <fullName evidence="5">C-type lectin domain-containing protein</fullName>
    </recommendedName>
</protein>
<name>A0A6A4W4Q2_AMPAM</name>
<dbReference type="EMBL" id="VIIS01001711">
    <property type="protein sequence ID" value="KAF0293989.1"/>
    <property type="molecule type" value="Genomic_DNA"/>
</dbReference>
<dbReference type="InterPro" id="IPR016186">
    <property type="entry name" value="C-type_lectin-like/link_sf"/>
</dbReference>
<dbReference type="Gene3D" id="3.10.100.10">
    <property type="entry name" value="Mannose-Binding Protein A, subunit A"/>
    <property type="match status" value="1"/>
</dbReference>
<sequence length="244" mass="26092">MTVRHSLLVVLLVPVLVLLVTPPAAPHGPVQYQRGGVQRSAQQLPAPGRPLSRLQCAAYCSRLASCHAWHSDPDSQSCSLYQAPSGADTDVLDGESFGPAQGHVAHTVAAADLTYGLVTSRGTWEAGRAACQALKPSGLLAAPNTTAAFQRVSALLVSEKETCERSAFLGYQCSNTTLETYDQSGQPVVLQADWFENDGDPMCSGEEKSEDGDILCFVIDEAILKMEQCDQTKCAVCQWPAEQP</sequence>
<evidence type="ECO:0000313" key="4">
    <source>
        <dbReference type="Proteomes" id="UP000440578"/>
    </source>
</evidence>
<evidence type="ECO:0000313" key="3">
    <source>
        <dbReference type="EMBL" id="KAF0297018.1"/>
    </source>
</evidence>
<evidence type="ECO:0000313" key="2">
    <source>
        <dbReference type="EMBL" id="KAF0293989.1"/>
    </source>
</evidence>
<feature type="signal peptide" evidence="1">
    <location>
        <begin position="1"/>
        <end position="26"/>
    </location>
</feature>
<evidence type="ECO:0000256" key="1">
    <source>
        <dbReference type="SAM" id="SignalP"/>
    </source>
</evidence>
<reference evidence="3 4" key="1">
    <citation type="submission" date="2019-07" db="EMBL/GenBank/DDBJ databases">
        <title>Draft genome assembly of a fouling barnacle, Amphibalanus amphitrite (Darwin, 1854): The first reference genome for Thecostraca.</title>
        <authorList>
            <person name="Kim W."/>
        </authorList>
    </citation>
    <scope>NUCLEOTIDE SEQUENCE [LARGE SCALE GENOMIC DNA]</scope>
    <source>
        <strain evidence="3">SNU_AA5</strain>
        <tissue evidence="3">Soma without cirri and trophi</tissue>
    </source>
</reference>
<evidence type="ECO:0008006" key="5">
    <source>
        <dbReference type="Google" id="ProtNLM"/>
    </source>
</evidence>
<keyword evidence="1" id="KW-0732">Signal</keyword>
<proteinExistence type="predicted"/>
<dbReference type="CDD" id="cd00037">
    <property type="entry name" value="CLECT"/>
    <property type="match status" value="1"/>
</dbReference>
<feature type="chain" id="PRO_5036168132" description="C-type lectin domain-containing protein" evidence="1">
    <location>
        <begin position="27"/>
        <end position="244"/>
    </location>
</feature>
<dbReference type="InterPro" id="IPR016187">
    <property type="entry name" value="CTDL_fold"/>
</dbReference>
<dbReference type="Proteomes" id="UP000440578">
    <property type="component" value="Unassembled WGS sequence"/>
</dbReference>
<dbReference type="AlphaFoldDB" id="A0A6A4W4Q2"/>
<accession>A0A6A4W4Q2</accession>